<reference evidence="1 2" key="1">
    <citation type="submission" date="2015-10" db="EMBL/GenBank/DDBJ databases">
        <authorList>
            <person name="Gilbert D.G."/>
        </authorList>
    </citation>
    <scope>NUCLEOTIDE SEQUENCE [LARGE SCALE GENOMIC DNA]</scope>
    <source>
        <strain evidence="1 2">ChDC F311</strain>
    </source>
</reference>
<dbReference type="EMBL" id="LMVH01000001">
    <property type="protein sequence ID" value="KUL98077.1"/>
    <property type="molecule type" value="Genomic_DNA"/>
</dbReference>
<evidence type="ECO:0000313" key="2">
    <source>
        <dbReference type="Proteomes" id="UP000054800"/>
    </source>
</evidence>
<dbReference type="RefSeq" id="WP_059222372.1">
    <property type="nucleotide sequence ID" value="NZ_LMVH01000001.1"/>
</dbReference>
<protein>
    <submittedName>
        <fullName evidence="1">Uncharacterized protein</fullName>
    </submittedName>
</protein>
<proteinExistence type="predicted"/>
<gene>
    <name evidence="1" type="ORF">RO03_00615</name>
</gene>
<evidence type="ECO:0000313" key="1">
    <source>
        <dbReference type="EMBL" id="KUL98077.1"/>
    </source>
</evidence>
<organism evidence="1 2">
    <name type="scientific">Fusobacterium nucleatum subsp. nucleatum</name>
    <dbReference type="NCBI Taxonomy" id="76856"/>
    <lineage>
        <taxon>Bacteria</taxon>
        <taxon>Fusobacteriati</taxon>
        <taxon>Fusobacteriota</taxon>
        <taxon>Fusobacteriia</taxon>
        <taxon>Fusobacteriales</taxon>
        <taxon>Fusobacteriaceae</taxon>
        <taxon>Fusobacterium</taxon>
    </lineage>
</organism>
<comment type="caution">
    <text evidence="1">The sequence shown here is derived from an EMBL/GenBank/DDBJ whole genome shotgun (WGS) entry which is preliminary data.</text>
</comment>
<dbReference type="AlphaFoldDB" id="A0A124GCP7"/>
<sequence length="95" mass="11347">MKKNIKRNLGKNKLKIIANTYIKNRIYLMKDIKRNLNGQYPPNLRSTKLLIQFLICRIKIDRILRIEKAKRSKIKKKKLNILLKEDKKLGVLLFS</sequence>
<accession>A0A124GCP7</accession>
<name>A0A124GCP7_FUSNC</name>
<dbReference type="Proteomes" id="UP000054800">
    <property type="component" value="Unassembled WGS sequence"/>
</dbReference>